<evidence type="ECO:0000313" key="4">
    <source>
        <dbReference type="Proteomes" id="UP000078240"/>
    </source>
</evidence>
<dbReference type="EMBL" id="LSBI01000007">
    <property type="protein sequence ID" value="OAQ85292.1"/>
    <property type="molecule type" value="Genomic_DNA"/>
</dbReference>
<dbReference type="Proteomes" id="UP000078340">
    <property type="component" value="Unassembled WGS sequence"/>
</dbReference>
<dbReference type="Proteomes" id="UP000078240">
    <property type="component" value="Unassembled WGS sequence"/>
</dbReference>
<reference evidence="2 4" key="1">
    <citation type="submission" date="2016-01" db="EMBL/GenBank/DDBJ databases">
        <title>Biosynthesis of antibiotic leucinostatins and their inhibition on Phytophthora in bio-control Purpureocillium lilacinum.</title>
        <authorList>
            <person name="Wang G."/>
            <person name="Liu Z."/>
            <person name="Lin R."/>
            <person name="Li E."/>
            <person name="Mao Z."/>
            <person name="Ling J."/>
            <person name="Yin W."/>
            <person name="Xie B."/>
        </authorList>
    </citation>
    <scope>NUCLEOTIDE SEQUENCE [LARGE SCALE GENOMIC DNA]</scope>
    <source>
        <strain evidence="2">PLBJ-1</strain>
        <strain evidence="3">PLFJ-1</strain>
    </source>
</reference>
<evidence type="ECO:0000256" key="1">
    <source>
        <dbReference type="SAM" id="MobiDB-lite"/>
    </source>
</evidence>
<accession>A0A179GIN3</accession>
<sequence length="61" mass="6489">MHASEQAGNRANCQATGNPAVQTKQARRGRVAPCLGQKNKVCEARARELPKGGGRAERMDG</sequence>
<dbReference type="AlphaFoldDB" id="A0A179GIN3"/>
<gene>
    <name evidence="2" type="ORF">VFPBJ_08179</name>
    <name evidence="3" type="ORF">VFPFJ_07681</name>
</gene>
<feature type="compositionally biased region" description="Polar residues" evidence="1">
    <location>
        <begin position="1"/>
        <end position="24"/>
    </location>
</feature>
<feature type="region of interest" description="Disordered" evidence="1">
    <location>
        <begin position="1"/>
        <end position="31"/>
    </location>
</feature>
<name>A0A179GIN3_PURLI</name>
<evidence type="ECO:0000313" key="3">
    <source>
        <dbReference type="EMBL" id="OAQ85292.1"/>
    </source>
</evidence>
<comment type="caution">
    <text evidence="2">The sequence shown here is derived from an EMBL/GenBank/DDBJ whole genome shotgun (WGS) entry which is preliminary data.</text>
</comment>
<dbReference type="EMBL" id="LSBH01000006">
    <property type="protein sequence ID" value="OAQ77707.1"/>
    <property type="molecule type" value="Genomic_DNA"/>
</dbReference>
<proteinExistence type="predicted"/>
<protein>
    <submittedName>
        <fullName evidence="2">Uncharacterized protein</fullName>
    </submittedName>
</protein>
<organism evidence="2 4">
    <name type="scientific">Purpureocillium lilacinum</name>
    <name type="common">Paecilomyces lilacinus</name>
    <dbReference type="NCBI Taxonomy" id="33203"/>
    <lineage>
        <taxon>Eukaryota</taxon>
        <taxon>Fungi</taxon>
        <taxon>Dikarya</taxon>
        <taxon>Ascomycota</taxon>
        <taxon>Pezizomycotina</taxon>
        <taxon>Sordariomycetes</taxon>
        <taxon>Hypocreomycetidae</taxon>
        <taxon>Hypocreales</taxon>
        <taxon>Ophiocordycipitaceae</taxon>
        <taxon>Purpureocillium</taxon>
    </lineage>
</organism>
<evidence type="ECO:0000313" key="2">
    <source>
        <dbReference type="EMBL" id="OAQ77707.1"/>
    </source>
</evidence>